<evidence type="ECO:0000313" key="7">
    <source>
        <dbReference type="EMBL" id="TCT01562.1"/>
    </source>
</evidence>
<sequence length="270" mass="27849">MSRNLTPASGMMCRALVCATLVVLGGGPGRAQSGGAAVWQPGAVRAEEVSRGRAVVVGAVGIGAPGGACFTCHGLQGAGDAAAVFPSLFGQSPEYLYRALRDYASGARENVVMSPIARALDDQQMRDVSIYFAVQIPVRAALRPTLDPERLQHGAHLAAVGSAARGIQGCVNCHGPAGRGLPPFYPALAGQHAAYIEAQLRAWKTGARKGDFLAVMESIARRMTEFDIEGVAAYYAALAPAAPGTATRDIRTLPPVPASAPPGGYGSPSR</sequence>
<evidence type="ECO:0000256" key="1">
    <source>
        <dbReference type="ARBA" id="ARBA00022617"/>
    </source>
</evidence>
<dbReference type="EMBL" id="SMAI01000018">
    <property type="protein sequence ID" value="TCT01562.1"/>
    <property type="molecule type" value="Genomic_DNA"/>
</dbReference>
<keyword evidence="8" id="KW-1185">Reference proteome</keyword>
<evidence type="ECO:0000256" key="5">
    <source>
        <dbReference type="SAM" id="MobiDB-lite"/>
    </source>
</evidence>
<dbReference type="PROSITE" id="PS51007">
    <property type="entry name" value="CYTC"/>
    <property type="match status" value="2"/>
</dbReference>
<evidence type="ECO:0000256" key="4">
    <source>
        <dbReference type="PROSITE-ProRule" id="PRU00433"/>
    </source>
</evidence>
<proteinExistence type="predicted"/>
<dbReference type="Pfam" id="PF00034">
    <property type="entry name" value="Cytochrom_C"/>
    <property type="match status" value="2"/>
</dbReference>
<protein>
    <submittedName>
        <fullName evidence="7">Cytochrome c553</fullName>
    </submittedName>
</protein>
<evidence type="ECO:0000259" key="6">
    <source>
        <dbReference type="PROSITE" id="PS51007"/>
    </source>
</evidence>
<dbReference type="PANTHER" id="PTHR33751:SF11">
    <property type="entry name" value="BLL4483 PROTEIN"/>
    <property type="match status" value="1"/>
</dbReference>
<dbReference type="SUPFAM" id="SSF46626">
    <property type="entry name" value="Cytochrome c"/>
    <property type="match status" value="2"/>
</dbReference>
<keyword evidence="2 4" id="KW-0479">Metal-binding</keyword>
<dbReference type="InterPro" id="IPR050597">
    <property type="entry name" value="Cytochrome_c_Oxidase_Subunit"/>
</dbReference>
<feature type="domain" description="Cytochrome c" evidence="6">
    <location>
        <begin position="47"/>
        <end position="136"/>
    </location>
</feature>
<dbReference type="InterPro" id="IPR036909">
    <property type="entry name" value="Cyt_c-like_dom_sf"/>
</dbReference>
<name>A0A4R3LMM0_9HYPH</name>
<dbReference type="GO" id="GO:0046872">
    <property type="term" value="F:metal ion binding"/>
    <property type="evidence" value="ECO:0007669"/>
    <property type="project" value="UniProtKB-KW"/>
</dbReference>
<gene>
    <name evidence="7" type="ORF">EDC64_11861</name>
</gene>
<dbReference type="AlphaFoldDB" id="A0A4R3LMM0"/>
<evidence type="ECO:0000256" key="3">
    <source>
        <dbReference type="ARBA" id="ARBA00023004"/>
    </source>
</evidence>
<reference evidence="7 8" key="1">
    <citation type="submission" date="2019-03" db="EMBL/GenBank/DDBJ databases">
        <title>Genomic Encyclopedia of Type Strains, Phase IV (KMG-IV): sequencing the most valuable type-strain genomes for metagenomic binning, comparative biology and taxonomic classification.</title>
        <authorList>
            <person name="Goeker M."/>
        </authorList>
    </citation>
    <scope>NUCLEOTIDE SEQUENCE [LARGE SCALE GENOMIC DNA]</scope>
    <source>
        <strain evidence="7 8">DSM 9035</strain>
    </source>
</reference>
<feature type="region of interest" description="Disordered" evidence="5">
    <location>
        <begin position="247"/>
        <end position="270"/>
    </location>
</feature>
<keyword evidence="1 4" id="KW-0349">Heme</keyword>
<dbReference type="GO" id="GO:0009055">
    <property type="term" value="F:electron transfer activity"/>
    <property type="evidence" value="ECO:0007669"/>
    <property type="project" value="InterPro"/>
</dbReference>
<dbReference type="PANTHER" id="PTHR33751">
    <property type="entry name" value="CBB3-TYPE CYTOCHROME C OXIDASE SUBUNIT FIXP"/>
    <property type="match status" value="1"/>
</dbReference>
<dbReference type="Gene3D" id="1.10.760.10">
    <property type="entry name" value="Cytochrome c-like domain"/>
    <property type="match status" value="2"/>
</dbReference>
<organism evidence="7 8">
    <name type="scientific">Aquabacter spiritensis</name>
    <dbReference type="NCBI Taxonomy" id="933073"/>
    <lineage>
        <taxon>Bacteria</taxon>
        <taxon>Pseudomonadati</taxon>
        <taxon>Pseudomonadota</taxon>
        <taxon>Alphaproteobacteria</taxon>
        <taxon>Hyphomicrobiales</taxon>
        <taxon>Xanthobacteraceae</taxon>
        <taxon>Aquabacter</taxon>
    </lineage>
</organism>
<evidence type="ECO:0000313" key="8">
    <source>
        <dbReference type="Proteomes" id="UP000294664"/>
    </source>
</evidence>
<dbReference type="Proteomes" id="UP000294664">
    <property type="component" value="Unassembled WGS sequence"/>
</dbReference>
<accession>A0A4R3LMM0</accession>
<keyword evidence="3 4" id="KW-0408">Iron</keyword>
<dbReference type="GO" id="GO:0020037">
    <property type="term" value="F:heme binding"/>
    <property type="evidence" value="ECO:0007669"/>
    <property type="project" value="InterPro"/>
</dbReference>
<feature type="domain" description="Cytochrome c" evidence="6">
    <location>
        <begin position="156"/>
        <end position="239"/>
    </location>
</feature>
<dbReference type="InterPro" id="IPR009056">
    <property type="entry name" value="Cyt_c-like_dom"/>
</dbReference>
<comment type="caution">
    <text evidence="7">The sequence shown here is derived from an EMBL/GenBank/DDBJ whole genome shotgun (WGS) entry which is preliminary data.</text>
</comment>
<evidence type="ECO:0000256" key="2">
    <source>
        <dbReference type="ARBA" id="ARBA00022723"/>
    </source>
</evidence>